<dbReference type="Pfam" id="PF00249">
    <property type="entry name" value="Myb_DNA-binding"/>
    <property type="match status" value="1"/>
</dbReference>
<evidence type="ECO:0000256" key="6">
    <source>
        <dbReference type="SAM" id="MobiDB-lite"/>
    </source>
</evidence>
<dbReference type="AlphaFoldDB" id="A0A6L2NK81"/>
<feature type="domain" description="HTH myb-type" evidence="7">
    <location>
        <begin position="203"/>
        <end position="262"/>
    </location>
</feature>
<dbReference type="EMBL" id="BKCJ010009381">
    <property type="protein sequence ID" value="GEU86691.1"/>
    <property type="molecule type" value="Genomic_DNA"/>
</dbReference>
<dbReference type="PANTHER" id="PTHR31003">
    <property type="entry name" value="MYB FAMILY TRANSCRIPTION FACTOR"/>
    <property type="match status" value="1"/>
</dbReference>
<name>A0A6L2NK81_TANCI</name>
<dbReference type="FunFam" id="1.10.10.60:FF:000007">
    <property type="entry name" value="Two-component response regulator"/>
    <property type="match status" value="1"/>
</dbReference>
<dbReference type="NCBIfam" id="TIGR01557">
    <property type="entry name" value="myb_SHAQKYF"/>
    <property type="match status" value="1"/>
</dbReference>
<dbReference type="PANTHER" id="PTHR31003:SF3">
    <property type="entry name" value="HOMEODOMAIN-LIKE SUPERFAMILY PROTEIN-RELATED"/>
    <property type="match status" value="1"/>
</dbReference>
<comment type="caution">
    <text evidence="8">The sequence shown here is derived from an EMBL/GenBank/DDBJ whole genome shotgun (WGS) entry which is preliminary data.</text>
</comment>
<keyword evidence="4" id="KW-0804">Transcription</keyword>
<dbReference type="InterPro" id="IPR058673">
    <property type="entry name" value="HHO5-like_N"/>
</dbReference>
<evidence type="ECO:0000256" key="2">
    <source>
        <dbReference type="ARBA" id="ARBA00023015"/>
    </source>
</evidence>
<dbReference type="GO" id="GO:0003700">
    <property type="term" value="F:DNA-binding transcription factor activity"/>
    <property type="evidence" value="ECO:0007669"/>
    <property type="project" value="InterPro"/>
</dbReference>
<protein>
    <submittedName>
        <fullName evidence="8">Homeodomain-like protein</fullName>
    </submittedName>
</protein>
<dbReference type="InterPro" id="IPR001005">
    <property type="entry name" value="SANT/Myb"/>
</dbReference>
<keyword evidence="3 8" id="KW-0238">DNA-binding</keyword>
<keyword evidence="5" id="KW-0539">Nucleus</keyword>
<proteinExistence type="predicted"/>
<evidence type="ECO:0000313" key="8">
    <source>
        <dbReference type="EMBL" id="GEU86691.1"/>
    </source>
</evidence>
<keyword evidence="2" id="KW-0805">Transcription regulation</keyword>
<comment type="subcellular location">
    <subcellularLocation>
        <location evidence="1">Nucleus</location>
    </subcellularLocation>
</comment>
<dbReference type="Pfam" id="PF26575">
    <property type="entry name" value="HHO5_N"/>
    <property type="match status" value="1"/>
</dbReference>
<dbReference type="GO" id="GO:0005634">
    <property type="term" value="C:nucleus"/>
    <property type="evidence" value="ECO:0007669"/>
    <property type="project" value="UniProtKB-SubCell"/>
</dbReference>
<sequence>MGSFNLSHELNFDFKPTFLPKTITSFLDQVSKFGSVSEKVLKLDGFVNRLETEKGKVEAFKQELPLCMLLINDAIVALKDESNALKKSLHVEPVLEEFIPIKNSYDDDDAKVGIVANEKDNGDKKNWLSSTHLWNTNENLEEVEEKEVMRAVFSPEIKNLMKGNGLLTEINGDGNLIVPCSTANAQTNARIGGIVPLSSQQQTSRKRRRCWSTELHRRFVNALEELGGSQATPKQIRELMQVDGLTNDEVKSHLQKYRLHTRRPSSSNTNQSSLVVGGGSSMSKCRNSQSGSPDGPLANGENNMDDEEEERSENYCWNL</sequence>
<evidence type="ECO:0000256" key="1">
    <source>
        <dbReference type="ARBA" id="ARBA00004123"/>
    </source>
</evidence>
<evidence type="ECO:0000259" key="7">
    <source>
        <dbReference type="PROSITE" id="PS51294"/>
    </source>
</evidence>
<dbReference type="InterPro" id="IPR017930">
    <property type="entry name" value="Myb_dom"/>
</dbReference>
<accession>A0A6L2NK81</accession>
<dbReference type="SUPFAM" id="SSF46689">
    <property type="entry name" value="Homeodomain-like"/>
    <property type="match status" value="1"/>
</dbReference>
<dbReference type="InterPro" id="IPR009057">
    <property type="entry name" value="Homeodomain-like_sf"/>
</dbReference>
<keyword evidence="8" id="KW-0371">Homeobox</keyword>
<reference evidence="8" key="1">
    <citation type="journal article" date="2019" name="Sci. Rep.">
        <title>Draft genome of Tanacetum cinerariifolium, the natural source of mosquito coil.</title>
        <authorList>
            <person name="Yamashiro T."/>
            <person name="Shiraishi A."/>
            <person name="Satake H."/>
            <person name="Nakayama K."/>
        </authorList>
    </citation>
    <scope>NUCLEOTIDE SEQUENCE</scope>
</reference>
<evidence type="ECO:0000256" key="3">
    <source>
        <dbReference type="ARBA" id="ARBA00023125"/>
    </source>
</evidence>
<feature type="region of interest" description="Disordered" evidence="6">
    <location>
        <begin position="258"/>
        <end position="319"/>
    </location>
</feature>
<dbReference type="PROSITE" id="PS51294">
    <property type="entry name" value="HTH_MYB"/>
    <property type="match status" value="1"/>
</dbReference>
<organism evidence="8">
    <name type="scientific">Tanacetum cinerariifolium</name>
    <name type="common">Dalmatian daisy</name>
    <name type="synonym">Chrysanthemum cinerariifolium</name>
    <dbReference type="NCBI Taxonomy" id="118510"/>
    <lineage>
        <taxon>Eukaryota</taxon>
        <taxon>Viridiplantae</taxon>
        <taxon>Streptophyta</taxon>
        <taxon>Embryophyta</taxon>
        <taxon>Tracheophyta</taxon>
        <taxon>Spermatophyta</taxon>
        <taxon>Magnoliopsida</taxon>
        <taxon>eudicotyledons</taxon>
        <taxon>Gunneridae</taxon>
        <taxon>Pentapetalae</taxon>
        <taxon>asterids</taxon>
        <taxon>campanulids</taxon>
        <taxon>Asterales</taxon>
        <taxon>Asteraceae</taxon>
        <taxon>Asteroideae</taxon>
        <taxon>Anthemideae</taxon>
        <taxon>Anthemidinae</taxon>
        <taxon>Tanacetum</taxon>
    </lineage>
</organism>
<dbReference type="InterPro" id="IPR044787">
    <property type="entry name" value="HHO5-like"/>
</dbReference>
<evidence type="ECO:0000256" key="5">
    <source>
        <dbReference type="ARBA" id="ARBA00023242"/>
    </source>
</evidence>
<gene>
    <name evidence="8" type="ORF">Tci_058669</name>
</gene>
<dbReference type="Gene3D" id="1.10.10.60">
    <property type="entry name" value="Homeodomain-like"/>
    <property type="match status" value="1"/>
</dbReference>
<dbReference type="GO" id="GO:0003677">
    <property type="term" value="F:DNA binding"/>
    <property type="evidence" value="ECO:0007669"/>
    <property type="project" value="UniProtKB-KW"/>
</dbReference>
<dbReference type="InterPro" id="IPR006447">
    <property type="entry name" value="Myb_dom_plants"/>
</dbReference>
<evidence type="ECO:0000256" key="4">
    <source>
        <dbReference type="ARBA" id="ARBA00023163"/>
    </source>
</evidence>